<dbReference type="InterPro" id="IPR036271">
    <property type="entry name" value="Tet_transcr_reg_TetR-rel_C_sf"/>
</dbReference>
<sequence>MAAASAPQDNSILSALALAMVNHPRASLQELAKAIGISKATLYRFCRTREQLVDRLIDHGLKAMDSALAQARLEEGTPREALQRLTALQLEHRELAAFLTYYWNNAEASEDSYTDWEQRLDAFFLRGQQQGVFRIDFSAAALTEIWLSTFLGLADAERRGRVARAGLASLVERAFLQGAQAQPQAGT</sequence>
<dbReference type="Gene3D" id="1.10.357.10">
    <property type="entry name" value="Tetracycline Repressor, domain 2"/>
    <property type="match status" value="1"/>
</dbReference>
<evidence type="ECO:0000313" key="4">
    <source>
        <dbReference type="EMBL" id="MFD2753948.1"/>
    </source>
</evidence>
<keyword evidence="2" id="KW-0238">DNA-binding</keyword>
<dbReference type="EMBL" id="JBHUMV010000003">
    <property type="protein sequence ID" value="MFD2753948.1"/>
    <property type="molecule type" value="Genomic_DNA"/>
</dbReference>
<evidence type="ECO:0000256" key="1">
    <source>
        <dbReference type="ARBA" id="ARBA00023015"/>
    </source>
</evidence>
<protein>
    <submittedName>
        <fullName evidence="4">TetR/AcrR family transcriptional regulator</fullName>
    </submittedName>
</protein>
<dbReference type="InterPro" id="IPR050109">
    <property type="entry name" value="HTH-type_TetR-like_transc_reg"/>
</dbReference>
<evidence type="ECO:0000313" key="5">
    <source>
        <dbReference type="Proteomes" id="UP001597463"/>
    </source>
</evidence>
<dbReference type="Proteomes" id="UP001597463">
    <property type="component" value="Unassembled WGS sequence"/>
</dbReference>
<keyword evidence="1" id="KW-0805">Transcription regulation</keyword>
<dbReference type="SUPFAM" id="SSF46689">
    <property type="entry name" value="Homeodomain-like"/>
    <property type="match status" value="1"/>
</dbReference>
<reference evidence="5" key="1">
    <citation type="journal article" date="2019" name="Int. J. Syst. Evol. Microbiol.">
        <title>The Global Catalogue of Microorganisms (GCM) 10K type strain sequencing project: providing services to taxonomists for standard genome sequencing and annotation.</title>
        <authorList>
            <consortium name="The Broad Institute Genomics Platform"/>
            <consortium name="The Broad Institute Genome Sequencing Center for Infectious Disease"/>
            <person name="Wu L."/>
            <person name="Ma J."/>
        </authorList>
    </citation>
    <scope>NUCLEOTIDE SEQUENCE [LARGE SCALE GENOMIC DNA]</scope>
    <source>
        <strain evidence="5">TISTR 1906</strain>
    </source>
</reference>
<dbReference type="PANTHER" id="PTHR30055:SF234">
    <property type="entry name" value="HTH-TYPE TRANSCRIPTIONAL REGULATOR BETI"/>
    <property type="match status" value="1"/>
</dbReference>
<accession>A0ABW5UKU1</accession>
<evidence type="ECO:0000256" key="3">
    <source>
        <dbReference type="ARBA" id="ARBA00023163"/>
    </source>
</evidence>
<dbReference type="SUPFAM" id="SSF48498">
    <property type="entry name" value="Tetracyclin repressor-like, C-terminal domain"/>
    <property type="match status" value="1"/>
</dbReference>
<name>A0ABW5UKU1_9BURK</name>
<organism evidence="4 5">
    <name type="scientific">Comamonas terrae</name>
    <dbReference type="NCBI Taxonomy" id="673548"/>
    <lineage>
        <taxon>Bacteria</taxon>
        <taxon>Pseudomonadati</taxon>
        <taxon>Pseudomonadota</taxon>
        <taxon>Betaproteobacteria</taxon>
        <taxon>Burkholderiales</taxon>
        <taxon>Comamonadaceae</taxon>
        <taxon>Comamonas</taxon>
    </lineage>
</organism>
<evidence type="ECO:0000256" key="2">
    <source>
        <dbReference type="ARBA" id="ARBA00023125"/>
    </source>
</evidence>
<dbReference type="PANTHER" id="PTHR30055">
    <property type="entry name" value="HTH-TYPE TRANSCRIPTIONAL REGULATOR RUTR"/>
    <property type="match status" value="1"/>
</dbReference>
<dbReference type="RefSeq" id="WP_066470451.1">
    <property type="nucleotide sequence ID" value="NZ_BCNT01000001.1"/>
</dbReference>
<gene>
    <name evidence="4" type="ORF">ACFSW6_07585</name>
</gene>
<comment type="caution">
    <text evidence="4">The sequence shown here is derived from an EMBL/GenBank/DDBJ whole genome shotgun (WGS) entry which is preliminary data.</text>
</comment>
<keyword evidence="5" id="KW-1185">Reference proteome</keyword>
<proteinExistence type="predicted"/>
<keyword evidence="3" id="KW-0804">Transcription</keyword>
<dbReference type="InterPro" id="IPR009057">
    <property type="entry name" value="Homeodomain-like_sf"/>
</dbReference>